<dbReference type="Proteomes" id="UP001158576">
    <property type="component" value="Chromosome 1"/>
</dbReference>
<evidence type="ECO:0000256" key="4">
    <source>
        <dbReference type="ARBA" id="ARBA00023002"/>
    </source>
</evidence>
<keyword evidence="4" id="KW-0560">Oxidoreductase</keyword>
<comment type="similarity">
    <text evidence="1">Belongs to the flavin monoamine oxidase family.</text>
</comment>
<dbReference type="InterPro" id="IPR036188">
    <property type="entry name" value="FAD/NAD-bd_sf"/>
</dbReference>
<dbReference type="Gene3D" id="1.10.10.10">
    <property type="entry name" value="Winged helix-like DNA-binding domain superfamily/Winged helix DNA-binding domain"/>
    <property type="match status" value="1"/>
</dbReference>
<dbReference type="InterPro" id="IPR050281">
    <property type="entry name" value="Flavin_monoamine_oxidase"/>
</dbReference>
<keyword evidence="9" id="KW-1185">Reference proteome</keyword>
<dbReference type="SUPFAM" id="SSF46689">
    <property type="entry name" value="Homeodomain-like"/>
    <property type="match status" value="1"/>
</dbReference>
<dbReference type="EMBL" id="OU015566">
    <property type="protein sequence ID" value="CAG5105000.1"/>
    <property type="molecule type" value="Genomic_DNA"/>
</dbReference>
<dbReference type="InterPro" id="IPR002937">
    <property type="entry name" value="Amino_oxidase"/>
</dbReference>
<feature type="domain" description="SWIRM" evidence="7">
    <location>
        <begin position="33"/>
        <end position="129"/>
    </location>
</feature>
<dbReference type="PANTHER" id="PTHR10742:SF386">
    <property type="entry name" value="LYSINE-SPECIFIC HISTONE DEMETHYLASE 1A"/>
    <property type="match status" value="1"/>
</dbReference>
<name>A0ABN7ST34_OIKDI</name>
<protein>
    <submittedName>
        <fullName evidence="8">Oidioi.mRNA.OKI2018_I69.chr1.g1743.t1.cds</fullName>
    </submittedName>
</protein>
<reference evidence="8 9" key="1">
    <citation type="submission" date="2021-04" db="EMBL/GenBank/DDBJ databases">
        <authorList>
            <person name="Bliznina A."/>
        </authorList>
    </citation>
    <scope>NUCLEOTIDE SEQUENCE [LARGE SCALE GENOMIC DNA]</scope>
</reference>
<dbReference type="SUPFAM" id="SSF51905">
    <property type="entry name" value="FAD/NAD(P)-binding domain"/>
    <property type="match status" value="1"/>
</dbReference>
<evidence type="ECO:0000256" key="5">
    <source>
        <dbReference type="SAM" id="Coils"/>
    </source>
</evidence>
<dbReference type="InterPro" id="IPR009057">
    <property type="entry name" value="Homeodomain-like_sf"/>
</dbReference>
<dbReference type="Pfam" id="PF04433">
    <property type="entry name" value="SWIRM"/>
    <property type="match status" value="1"/>
</dbReference>
<dbReference type="Gene3D" id="3.50.50.60">
    <property type="entry name" value="FAD/NAD(P)-binding domain"/>
    <property type="match status" value="2"/>
</dbReference>
<keyword evidence="3" id="KW-0274">FAD</keyword>
<evidence type="ECO:0000313" key="9">
    <source>
        <dbReference type="Proteomes" id="UP001158576"/>
    </source>
</evidence>
<gene>
    <name evidence="8" type="ORF">OKIOD_LOCUS10508</name>
</gene>
<dbReference type="Gene3D" id="1.10.287.80">
    <property type="entry name" value="ATP synthase, gamma subunit, helix hairpin domain"/>
    <property type="match status" value="1"/>
</dbReference>
<keyword evidence="5" id="KW-0175">Coiled coil</keyword>
<dbReference type="PROSITE" id="PS50934">
    <property type="entry name" value="SWIRM"/>
    <property type="match status" value="1"/>
</dbReference>
<dbReference type="InterPro" id="IPR036388">
    <property type="entry name" value="WH-like_DNA-bd_sf"/>
</dbReference>
<sequence length="739" mass="83470">MVLNYQNIGTRTIPGFPTNRSLNQESLPADTSVEGACIEARLSPTVMSPQEKAAFPEYAARNANIYLALRNRILMLWFINPQREVTVEDAAKIMEREELMNSELLAGIWFFLSRRGIINHGVFEVKGSDHAKHTNVKGKKILVVGGGISGIACANHLKYLGFEVKVVEAMERFGGRVLSLRMKNGRGEAATADLGAMIVTGLPGNPINTLSKQFKIDLKKIKNECPLYVDGKEITKAIDTKIETVFNKILEAVAKVKKSDKLKDRDVSLGAVVEKVLENQRRACTEAYINHQKRIEKKHEHLYSLETEGSKLIMQIAETNQEIIELEQKDREATDNNTKCIYIYHINKTKVELENFIKKFREIEKKKATITDEIKQLEKNPPPAEFLNFFEYRLLYWHIANLEYANSAEINDLSLKNWDQDDAFEFPGPHFAVKDGYDTVIHSLVDHAKGVPPPGMPKKNGENSGHGQTKAVEFQWGHSVRKIEMKTNKTAVTLRDLSKEKQGQENTNQEGEDDADTTEEFDAVVCTVPLGVLKAEKIDFIPPLPEFKKASIERLGFGNLNKIVMHFEDRFWDDRVDMFGTIGPTPNSRGEFYMFWSLNKKDPVLVGMFAGSSADIAETVCKDVVIRRAMMLLKEIFGQGKVTFTKLKRSEVTGWKRNPFIRGAYSYIKVGASGRDYDMLSLPVENENTGIFFAGEHTMRKYPATVHGAYLSGLREAGRIADKFGKAFYRTNTSEKDDT</sequence>
<dbReference type="InterPro" id="IPR007526">
    <property type="entry name" value="SWIRM"/>
</dbReference>
<feature type="region of interest" description="Disordered" evidence="6">
    <location>
        <begin position="494"/>
        <end position="517"/>
    </location>
</feature>
<evidence type="ECO:0000256" key="3">
    <source>
        <dbReference type="ARBA" id="ARBA00022827"/>
    </source>
</evidence>
<evidence type="ECO:0000313" key="8">
    <source>
        <dbReference type="EMBL" id="CAG5105000.1"/>
    </source>
</evidence>
<evidence type="ECO:0000256" key="1">
    <source>
        <dbReference type="ARBA" id="ARBA00005995"/>
    </source>
</evidence>
<dbReference type="SUPFAM" id="SSF54373">
    <property type="entry name" value="FAD-linked reductases, C-terminal domain"/>
    <property type="match status" value="1"/>
</dbReference>
<dbReference type="Gene3D" id="3.90.660.10">
    <property type="match status" value="1"/>
</dbReference>
<feature type="coiled-coil region" evidence="5">
    <location>
        <begin position="309"/>
        <end position="380"/>
    </location>
</feature>
<evidence type="ECO:0000259" key="7">
    <source>
        <dbReference type="PROSITE" id="PS50934"/>
    </source>
</evidence>
<evidence type="ECO:0000256" key="6">
    <source>
        <dbReference type="SAM" id="MobiDB-lite"/>
    </source>
</evidence>
<dbReference type="PANTHER" id="PTHR10742">
    <property type="entry name" value="FLAVIN MONOAMINE OXIDASE"/>
    <property type="match status" value="1"/>
</dbReference>
<evidence type="ECO:0000256" key="2">
    <source>
        <dbReference type="ARBA" id="ARBA00022630"/>
    </source>
</evidence>
<organism evidence="8 9">
    <name type="scientific">Oikopleura dioica</name>
    <name type="common">Tunicate</name>
    <dbReference type="NCBI Taxonomy" id="34765"/>
    <lineage>
        <taxon>Eukaryota</taxon>
        <taxon>Metazoa</taxon>
        <taxon>Chordata</taxon>
        <taxon>Tunicata</taxon>
        <taxon>Appendicularia</taxon>
        <taxon>Copelata</taxon>
        <taxon>Oikopleuridae</taxon>
        <taxon>Oikopleura</taxon>
    </lineage>
</organism>
<keyword evidence="2" id="KW-0285">Flavoprotein</keyword>
<dbReference type="Pfam" id="PF01593">
    <property type="entry name" value="Amino_oxidase"/>
    <property type="match status" value="1"/>
</dbReference>
<accession>A0ABN7ST34</accession>
<proteinExistence type="inferred from homology"/>